<keyword evidence="5" id="KW-1185">Reference proteome</keyword>
<dbReference type="GeneID" id="97140164"/>
<dbReference type="PROSITE" id="PS51186">
    <property type="entry name" value="GNAT"/>
    <property type="match status" value="1"/>
</dbReference>
<dbReference type="SUPFAM" id="SSF55729">
    <property type="entry name" value="Acyl-CoA N-acyltransferases (Nat)"/>
    <property type="match status" value="1"/>
</dbReference>
<organism evidence="3 4">
    <name type="scientific">Aneurinibacillus thermoaerophilus</name>
    <dbReference type="NCBI Taxonomy" id="143495"/>
    <lineage>
        <taxon>Bacteria</taxon>
        <taxon>Bacillati</taxon>
        <taxon>Bacillota</taxon>
        <taxon>Bacilli</taxon>
        <taxon>Bacillales</taxon>
        <taxon>Paenibacillaceae</taxon>
        <taxon>Aneurinibacillus group</taxon>
        <taxon>Aneurinibacillus</taxon>
    </lineage>
</organism>
<dbReference type="Gene3D" id="3.40.630.30">
    <property type="match status" value="1"/>
</dbReference>
<dbReference type="EMBL" id="FNDE01000030">
    <property type="protein sequence ID" value="SDH52673.1"/>
    <property type="molecule type" value="Genomic_DNA"/>
</dbReference>
<accession>A0A1G8D540</accession>
<dbReference type="CDD" id="cd04301">
    <property type="entry name" value="NAT_SF"/>
    <property type="match status" value="1"/>
</dbReference>
<dbReference type="OrthoDB" id="9790652at2"/>
<dbReference type="GO" id="GO:0008080">
    <property type="term" value="F:N-acetyltransferase activity"/>
    <property type="evidence" value="ECO:0007669"/>
    <property type="project" value="InterPro"/>
</dbReference>
<sequence length="288" mass="33720">MTTKNDIYYHACTEKDERFIMDVCLDPFNARLRVDDYRGDVRAMHSRILELVEQHSFTKVFIKSRQEDWQTFLSLGYMLEGVYKKYFNGNDAYSMAMYFTDERRTSDYWMEEDTILRQVLALPRKLSDESLALGYSLRLAVTEDAEQLANLYGAVFQTYPTPMNDVSYIKKVMLEGTIFYIVEKEGKIVSAASAEINATYNNAEMTDCATYPEHRKHGLMRHLISALEKELRRRHMYCAYSLARSLSFGMNAVFHQLGYEYTGRMTKNCNIFDKFEDMNLWVKNLSAK</sequence>
<name>A0A1G8D540_ANETH</name>
<evidence type="ECO:0000313" key="2">
    <source>
        <dbReference type="EMBL" id="QYY43139.1"/>
    </source>
</evidence>
<dbReference type="InterPro" id="IPR016181">
    <property type="entry name" value="Acyl_CoA_acyltransferase"/>
</dbReference>
<reference evidence="3 4" key="1">
    <citation type="submission" date="2016-10" db="EMBL/GenBank/DDBJ databases">
        <authorList>
            <person name="de Groot N.N."/>
        </authorList>
    </citation>
    <scope>NUCLEOTIDE SEQUENCE [LARGE SCALE GENOMIC DNA]</scope>
    <source>
        <strain evidence="3 4">L 420-91</strain>
    </source>
</reference>
<dbReference type="AlphaFoldDB" id="A0A1G8D540"/>
<protein>
    <submittedName>
        <fullName evidence="2 3">Beta-lysine N-acetyltransferase</fullName>
    </submittedName>
</protein>
<evidence type="ECO:0000313" key="4">
    <source>
        <dbReference type="Proteomes" id="UP000198956"/>
    </source>
</evidence>
<evidence type="ECO:0000313" key="5">
    <source>
        <dbReference type="Proteomes" id="UP000826616"/>
    </source>
</evidence>
<gene>
    <name evidence="2" type="primary">ablB</name>
    <name evidence="2" type="ORF">K3F53_02170</name>
    <name evidence="3" type="ORF">SAMN04489735_103030</name>
</gene>
<dbReference type="Pfam" id="PF00583">
    <property type="entry name" value="Acetyltransf_1"/>
    <property type="match status" value="1"/>
</dbReference>
<dbReference type="InterPro" id="IPR022525">
    <property type="entry name" value="GNAT_AblB"/>
</dbReference>
<dbReference type="Proteomes" id="UP000826616">
    <property type="component" value="Chromosome"/>
</dbReference>
<dbReference type="RefSeq" id="WP_057900003.1">
    <property type="nucleotide sequence ID" value="NZ_CP080764.1"/>
</dbReference>
<dbReference type="NCBIfam" id="TIGR03827">
    <property type="entry name" value="GNAT_ablB"/>
    <property type="match status" value="1"/>
</dbReference>
<proteinExistence type="predicted"/>
<reference evidence="2 5" key="2">
    <citation type="submission" date="2021-08" db="EMBL/GenBank/DDBJ databases">
        <title>Complete genome sequence of the strain Aneurinibacillus thermoaerophilus CCM 8960.</title>
        <authorList>
            <person name="Musilova J."/>
            <person name="Kourilova X."/>
            <person name="Pernicova I."/>
            <person name="Bezdicek M."/>
            <person name="Lengerova M."/>
            <person name="Obruca S."/>
            <person name="Sedlar K."/>
        </authorList>
    </citation>
    <scope>NUCLEOTIDE SEQUENCE [LARGE SCALE GENOMIC DNA]</scope>
    <source>
        <strain evidence="2 5">CCM 8960</strain>
    </source>
</reference>
<keyword evidence="3" id="KW-0808">Transferase</keyword>
<dbReference type="Proteomes" id="UP000198956">
    <property type="component" value="Unassembled WGS sequence"/>
</dbReference>
<dbReference type="EMBL" id="CP080764">
    <property type="protein sequence ID" value="QYY43139.1"/>
    <property type="molecule type" value="Genomic_DNA"/>
</dbReference>
<evidence type="ECO:0000313" key="3">
    <source>
        <dbReference type="EMBL" id="SDH52673.1"/>
    </source>
</evidence>
<feature type="domain" description="N-acetyltransferase" evidence="1">
    <location>
        <begin position="135"/>
        <end position="286"/>
    </location>
</feature>
<evidence type="ECO:0000259" key="1">
    <source>
        <dbReference type="PROSITE" id="PS51186"/>
    </source>
</evidence>
<dbReference type="InterPro" id="IPR000182">
    <property type="entry name" value="GNAT_dom"/>
</dbReference>